<keyword evidence="4" id="KW-1185">Reference proteome</keyword>
<dbReference type="Pfam" id="PF11807">
    <property type="entry name" value="UstYa"/>
    <property type="match status" value="1"/>
</dbReference>
<dbReference type="Proteomes" id="UP000292702">
    <property type="component" value="Unassembled WGS sequence"/>
</dbReference>
<organism evidence="3 4">
    <name type="scientific">Steccherinum ochraceum</name>
    <dbReference type="NCBI Taxonomy" id="92696"/>
    <lineage>
        <taxon>Eukaryota</taxon>
        <taxon>Fungi</taxon>
        <taxon>Dikarya</taxon>
        <taxon>Basidiomycota</taxon>
        <taxon>Agaricomycotina</taxon>
        <taxon>Agaricomycetes</taxon>
        <taxon>Polyporales</taxon>
        <taxon>Steccherinaceae</taxon>
        <taxon>Steccherinum</taxon>
    </lineage>
</organism>
<protein>
    <submittedName>
        <fullName evidence="3">Uncharacterized protein</fullName>
    </submittedName>
</protein>
<dbReference type="AlphaFoldDB" id="A0A4R0RVC9"/>
<comment type="caution">
    <text evidence="3">The sequence shown here is derived from an EMBL/GenBank/DDBJ whole genome shotgun (WGS) entry which is preliminary data.</text>
</comment>
<dbReference type="PANTHER" id="PTHR33365:SF4">
    <property type="entry name" value="CYCLOCHLOROTINE BIOSYNTHESIS PROTEIN O"/>
    <property type="match status" value="1"/>
</dbReference>
<dbReference type="GO" id="GO:0043386">
    <property type="term" value="P:mycotoxin biosynthetic process"/>
    <property type="evidence" value="ECO:0007669"/>
    <property type="project" value="InterPro"/>
</dbReference>
<evidence type="ECO:0000313" key="3">
    <source>
        <dbReference type="EMBL" id="TCD67788.1"/>
    </source>
</evidence>
<name>A0A4R0RVC9_9APHY</name>
<evidence type="ECO:0000256" key="1">
    <source>
        <dbReference type="ARBA" id="ARBA00004685"/>
    </source>
</evidence>
<dbReference type="PROSITE" id="PS51257">
    <property type="entry name" value="PROKAR_LIPOPROTEIN"/>
    <property type="match status" value="1"/>
</dbReference>
<reference evidence="3 4" key="1">
    <citation type="submission" date="2018-11" db="EMBL/GenBank/DDBJ databases">
        <title>Genome assembly of Steccherinum ochraceum LE-BIN_3174, the white-rot fungus of the Steccherinaceae family (The Residual Polyporoid clade, Polyporales, Basidiomycota).</title>
        <authorList>
            <person name="Fedorova T.V."/>
            <person name="Glazunova O.A."/>
            <person name="Landesman E.O."/>
            <person name="Moiseenko K.V."/>
            <person name="Psurtseva N.V."/>
            <person name="Savinova O.S."/>
            <person name="Shakhova N.V."/>
            <person name="Tyazhelova T.V."/>
            <person name="Vasina D.V."/>
        </authorList>
    </citation>
    <scope>NUCLEOTIDE SEQUENCE [LARGE SCALE GENOMIC DNA]</scope>
    <source>
        <strain evidence="3 4">LE-BIN_3174</strain>
    </source>
</reference>
<evidence type="ECO:0000313" key="4">
    <source>
        <dbReference type="Proteomes" id="UP000292702"/>
    </source>
</evidence>
<dbReference type="InterPro" id="IPR021765">
    <property type="entry name" value="UstYa-like"/>
</dbReference>
<accession>A0A4R0RVC9</accession>
<evidence type="ECO:0000256" key="2">
    <source>
        <dbReference type="ARBA" id="ARBA00035112"/>
    </source>
</evidence>
<sequence>MANLRTLALQYCFAVACAIGSVYFLDTVSKIIAVRILGDENRLSSSLKELLDLRRFAPIKFYIQNTVRYEAIGPEGAEDFAALLPASGHLVHLSGEDTNNGGTGTYTVAMFHQLRCLEILRNDYDSGNQSPYRLHCINYLRQTVLCLADVRLESERSPRAPTRVSLESDYLCRDWRKLYEKAEQLT</sequence>
<comment type="pathway">
    <text evidence="1">Mycotoxin biosynthesis.</text>
</comment>
<dbReference type="PANTHER" id="PTHR33365">
    <property type="entry name" value="YALI0B05434P"/>
    <property type="match status" value="1"/>
</dbReference>
<dbReference type="STRING" id="92696.A0A4R0RVC9"/>
<dbReference type="EMBL" id="RWJN01000085">
    <property type="protein sequence ID" value="TCD67788.1"/>
    <property type="molecule type" value="Genomic_DNA"/>
</dbReference>
<dbReference type="OrthoDB" id="3687641at2759"/>
<gene>
    <name evidence="3" type="ORF">EIP91_011916</name>
</gene>
<proteinExistence type="inferred from homology"/>
<comment type="similarity">
    <text evidence="2">Belongs to the ustYa family.</text>
</comment>